<feature type="chain" id="PRO_5017405151" evidence="8">
    <location>
        <begin position="22"/>
        <end position="155"/>
    </location>
</feature>
<proteinExistence type="inferred from homology"/>
<reference evidence="9" key="1">
    <citation type="submission" date="2025-08" db="UniProtKB">
        <authorList>
            <consortium name="Ensembl"/>
        </authorList>
    </citation>
    <scope>IDENTIFICATION</scope>
</reference>
<organism evidence="9 10">
    <name type="scientific">Paramormyrops kingsleyae</name>
    <dbReference type="NCBI Taxonomy" id="1676925"/>
    <lineage>
        <taxon>Eukaryota</taxon>
        <taxon>Metazoa</taxon>
        <taxon>Chordata</taxon>
        <taxon>Craniata</taxon>
        <taxon>Vertebrata</taxon>
        <taxon>Euteleostomi</taxon>
        <taxon>Actinopterygii</taxon>
        <taxon>Neopterygii</taxon>
        <taxon>Teleostei</taxon>
        <taxon>Osteoglossocephala</taxon>
        <taxon>Osteoglossomorpha</taxon>
        <taxon>Osteoglossiformes</taxon>
        <taxon>Mormyridae</taxon>
        <taxon>Paramormyrops</taxon>
    </lineage>
</organism>
<evidence type="ECO:0000256" key="7">
    <source>
        <dbReference type="SAM" id="MobiDB-lite"/>
    </source>
</evidence>
<sequence>MRLQTVLFLLLLVSMVATLGAATQNLGSEIRSRFSVWLMSRMKRHSGKVLAMSQEERPELLVRGEDVKDTLDLHSSPSDFNVRVRRSKGTSNQSWRQGCPIATCTVHILAHRLSELSNHQNANSAPLEKISPGGYGRRRRSLAGGRRRGASFLQT</sequence>
<dbReference type="Pfam" id="PF00214">
    <property type="entry name" value="Calc_CGRP_IAPP"/>
    <property type="match status" value="1"/>
</dbReference>
<dbReference type="GO" id="GO:0010460">
    <property type="term" value="P:positive regulation of heart rate"/>
    <property type="evidence" value="ECO:0007669"/>
    <property type="project" value="TreeGrafter"/>
</dbReference>
<evidence type="ECO:0000313" key="9">
    <source>
        <dbReference type="Ensembl" id="ENSPKIP00000006869.1"/>
    </source>
</evidence>
<dbReference type="PANTHER" id="PTHR23414:SF3">
    <property type="entry name" value="PRO-ADRENOMEDULLIN"/>
    <property type="match status" value="1"/>
</dbReference>
<dbReference type="GO" id="GO:0007189">
    <property type="term" value="P:adenylate cyclase-activating G protein-coupled receptor signaling pathway"/>
    <property type="evidence" value="ECO:0007669"/>
    <property type="project" value="TreeGrafter"/>
</dbReference>
<keyword evidence="10" id="KW-1185">Reference proteome</keyword>
<protein>
    <submittedName>
        <fullName evidence="9">Adrenomedullin</fullName>
    </submittedName>
</protein>
<reference evidence="9" key="2">
    <citation type="submission" date="2025-09" db="UniProtKB">
        <authorList>
            <consortium name="Ensembl"/>
        </authorList>
    </citation>
    <scope>IDENTIFICATION</scope>
</reference>
<keyword evidence="3" id="KW-0964">Secreted</keyword>
<dbReference type="KEGG" id="pki:111850528"/>
<dbReference type="STRING" id="1676925.ENSPKIP00000006869"/>
<evidence type="ECO:0000256" key="8">
    <source>
        <dbReference type="SAM" id="SignalP"/>
    </source>
</evidence>
<dbReference type="Ensembl" id="ENSPKIT00000030906.1">
    <property type="protein sequence ID" value="ENSPKIP00000006869.1"/>
    <property type="gene ID" value="ENSPKIG00000022984.1"/>
</dbReference>
<dbReference type="GO" id="GO:0003073">
    <property type="term" value="P:regulation of systemic arterial blood pressure"/>
    <property type="evidence" value="ECO:0007669"/>
    <property type="project" value="TreeGrafter"/>
</dbReference>
<comment type="similarity">
    <text evidence="2">Belongs to the adrenomedullin family.</text>
</comment>
<dbReference type="OrthoDB" id="8771893at2759"/>
<evidence type="ECO:0000256" key="3">
    <source>
        <dbReference type="ARBA" id="ARBA00022525"/>
    </source>
</evidence>
<feature type="region of interest" description="Disordered" evidence="7">
    <location>
        <begin position="120"/>
        <end position="155"/>
    </location>
</feature>
<evidence type="ECO:0000256" key="1">
    <source>
        <dbReference type="ARBA" id="ARBA00004613"/>
    </source>
</evidence>
<dbReference type="GO" id="GO:0031700">
    <property type="term" value="F:adrenomedullin receptor binding"/>
    <property type="evidence" value="ECO:0007669"/>
    <property type="project" value="TreeGrafter"/>
</dbReference>
<dbReference type="AlphaFoldDB" id="A0A3B3QLZ0"/>
<evidence type="ECO:0000256" key="6">
    <source>
        <dbReference type="PIRSR" id="PIRSR621116-50"/>
    </source>
</evidence>
<evidence type="ECO:0000256" key="4">
    <source>
        <dbReference type="ARBA" id="ARBA00022729"/>
    </source>
</evidence>
<dbReference type="GeneTree" id="ENSGT00990000206677"/>
<dbReference type="InterPro" id="IPR021116">
    <property type="entry name" value="Calcitonin/adrenomedullin"/>
</dbReference>
<comment type="subcellular location">
    <subcellularLocation>
        <location evidence="1">Secreted</location>
    </subcellularLocation>
</comment>
<evidence type="ECO:0000313" key="10">
    <source>
        <dbReference type="Proteomes" id="UP000261540"/>
    </source>
</evidence>
<dbReference type="GeneID" id="111850528"/>
<dbReference type="RefSeq" id="XP_023680263.1">
    <property type="nucleotide sequence ID" value="XM_023824495.2"/>
</dbReference>
<feature type="signal peptide" evidence="8">
    <location>
        <begin position="1"/>
        <end position="21"/>
    </location>
</feature>
<dbReference type="GO" id="GO:1990410">
    <property type="term" value="P:adrenomedullin receptor signaling pathway"/>
    <property type="evidence" value="ECO:0007669"/>
    <property type="project" value="TreeGrafter"/>
</dbReference>
<feature type="disulfide bond" evidence="6">
    <location>
        <begin position="99"/>
        <end position="104"/>
    </location>
</feature>
<name>A0A3B3QLZ0_9TELE</name>
<keyword evidence="4 8" id="KW-0732">Signal</keyword>
<dbReference type="Proteomes" id="UP000261540">
    <property type="component" value="Unplaced"/>
</dbReference>
<dbReference type="GO" id="GO:0005615">
    <property type="term" value="C:extracellular space"/>
    <property type="evidence" value="ECO:0007669"/>
    <property type="project" value="TreeGrafter"/>
</dbReference>
<keyword evidence="5 6" id="KW-1015">Disulfide bond</keyword>
<dbReference type="GO" id="GO:0005179">
    <property type="term" value="F:hormone activity"/>
    <property type="evidence" value="ECO:0007669"/>
    <property type="project" value="InterPro"/>
</dbReference>
<dbReference type="InterPro" id="IPR051665">
    <property type="entry name" value="Adrenomedullin-reg_peptide"/>
</dbReference>
<evidence type="ECO:0000256" key="2">
    <source>
        <dbReference type="ARBA" id="ARBA00010575"/>
    </source>
</evidence>
<accession>A0A3B3QLZ0</accession>
<feature type="compositionally biased region" description="Basic residues" evidence="7">
    <location>
        <begin position="136"/>
        <end position="149"/>
    </location>
</feature>
<evidence type="ECO:0000256" key="5">
    <source>
        <dbReference type="ARBA" id="ARBA00023157"/>
    </source>
</evidence>
<dbReference type="PANTHER" id="PTHR23414">
    <property type="entry name" value="ADRENOMEDULLIN, ADM"/>
    <property type="match status" value="1"/>
</dbReference>